<dbReference type="Proteomes" id="UP000326598">
    <property type="component" value="Chromosome"/>
</dbReference>
<name>A0A5J6HUQ9_STRC4</name>
<dbReference type="AlphaFoldDB" id="A0A5J6HUQ9"/>
<proteinExistence type="predicted"/>
<evidence type="ECO:0000313" key="2">
    <source>
        <dbReference type="Proteomes" id="UP000326598"/>
    </source>
</evidence>
<dbReference type="KEGG" id="scoe:CP976_07330"/>
<reference evidence="1 2" key="1">
    <citation type="submission" date="2017-09" db="EMBL/GenBank/DDBJ databases">
        <authorList>
            <person name="Lee N."/>
            <person name="Cho B.-K."/>
        </authorList>
    </citation>
    <scope>NUCLEOTIDE SEQUENCE [LARGE SCALE GENOMIC DNA]</scope>
    <source>
        <strain evidence="1 2">ATCC 13740</strain>
    </source>
</reference>
<dbReference type="EMBL" id="CP023694">
    <property type="protein sequence ID" value="QEV23976.1"/>
    <property type="molecule type" value="Genomic_DNA"/>
</dbReference>
<organism evidence="1 2">
    <name type="scientific">Streptomyces coeruleorubidus</name>
    <dbReference type="NCBI Taxonomy" id="116188"/>
    <lineage>
        <taxon>Bacteria</taxon>
        <taxon>Bacillati</taxon>
        <taxon>Actinomycetota</taxon>
        <taxon>Actinomycetes</taxon>
        <taxon>Kitasatosporales</taxon>
        <taxon>Streptomycetaceae</taxon>
        <taxon>Streptomyces</taxon>
    </lineage>
</organism>
<accession>A0A5J6HUQ9</accession>
<evidence type="ECO:0000313" key="1">
    <source>
        <dbReference type="EMBL" id="QEV23976.1"/>
    </source>
</evidence>
<protein>
    <submittedName>
        <fullName evidence="1">Uncharacterized protein</fullName>
    </submittedName>
</protein>
<gene>
    <name evidence="1" type="ORF">CP976_07330</name>
</gene>
<sequence length="74" mass="8342">MPSSAQTVQPTTTAYHWVMSVQTPDGRFNTRSAIVDVPGGVTRQQVFEFVYKQFAEEYGATLVVLFFDLQPNQL</sequence>
<dbReference type="GeneID" id="91415895"/>
<dbReference type="RefSeq" id="WP_150479596.1">
    <property type="nucleotide sequence ID" value="NZ_BMTB01000010.1"/>
</dbReference>